<dbReference type="AlphaFoldDB" id="A0A420WL90"/>
<name>A0A420WL90_9PROT</name>
<evidence type="ECO:0008006" key="3">
    <source>
        <dbReference type="Google" id="ProtNLM"/>
    </source>
</evidence>
<dbReference type="EMBL" id="RBII01000001">
    <property type="protein sequence ID" value="RKQ71793.1"/>
    <property type="molecule type" value="Genomic_DNA"/>
</dbReference>
<dbReference type="InParanoid" id="A0A420WL90"/>
<dbReference type="RefSeq" id="WP_121099530.1">
    <property type="nucleotide sequence ID" value="NZ_RBII01000001.1"/>
</dbReference>
<sequence>MYCLSYRFTLYTPTPANEAQFIACWSGITEFFKESGGALGSRLHKGEDGAFYAYAQWPDKKTFEAADEIIPNEKFMRLRMAWAELCRPSEVLWAGDVSADLLKNAAKQGAAE</sequence>
<dbReference type="Proteomes" id="UP000282211">
    <property type="component" value="Unassembled WGS sequence"/>
</dbReference>
<gene>
    <name evidence="1" type="ORF">DES40_1123</name>
</gene>
<dbReference type="SUPFAM" id="SSF54909">
    <property type="entry name" value="Dimeric alpha+beta barrel"/>
    <property type="match status" value="1"/>
</dbReference>
<dbReference type="Gene3D" id="3.30.70.100">
    <property type="match status" value="1"/>
</dbReference>
<dbReference type="InterPro" id="IPR011008">
    <property type="entry name" value="Dimeric_a/b-barrel"/>
</dbReference>
<evidence type="ECO:0000313" key="2">
    <source>
        <dbReference type="Proteomes" id="UP000282211"/>
    </source>
</evidence>
<proteinExistence type="predicted"/>
<dbReference type="OrthoDB" id="6105906at2"/>
<protein>
    <recommendedName>
        <fullName evidence="3">Antibiotic biosynthesis monooxygenase</fullName>
    </recommendedName>
</protein>
<organism evidence="1 2">
    <name type="scientific">Litorimonas taeanensis</name>
    <dbReference type="NCBI Taxonomy" id="568099"/>
    <lineage>
        <taxon>Bacteria</taxon>
        <taxon>Pseudomonadati</taxon>
        <taxon>Pseudomonadota</taxon>
        <taxon>Alphaproteobacteria</taxon>
        <taxon>Maricaulales</taxon>
        <taxon>Robiginitomaculaceae</taxon>
    </lineage>
</organism>
<evidence type="ECO:0000313" key="1">
    <source>
        <dbReference type="EMBL" id="RKQ71793.1"/>
    </source>
</evidence>
<reference evidence="1 2" key="1">
    <citation type="submission" date="2018-10" db="EMBL/GenBank/DDBJ databases">
        <title>Genomic Encyclopedia of Type Strains, Phase IV (KMG-IV): sequencing the most valuable type-strain genomes for metagenomic binning, comparative biology and taxonomic classification.</title>
        <authorList>
            <person name="Goeker M."/>
        </authorList>
    </citation>
    <scope>NUCLEOTIDE SEQUENCE [LARGE SCALE GENOMIC DNA]</scope>
    <source>
        <strain evidence="1 2">DSM 22008</strain>
    </source>
</reference>
<keyword evidence="2" id="KW-1185">Reference proteome</keyword>
<comment type="caution">
    <text evidence="1">The sequence shown here is derived from an EMBL/GenBank/DDBJ whole genome shotgun (WGS) entry which is preliminary data.</text>
</comment>
<accession>A0A420WL90</accession>